<proteinExistence type="evidence at transcript level"/>
<organism evidence="2">
    <name type="scientific">Ixodes ricinus</name>
    <name type="common">Common tick</name>
    <name type="synonym">Acarus ricinus</name>
    <dbReference type="NCBI Taxonomy" id="34613"/>
    <lineage>
        <taxon>Eukaryota</taxon>
        <taxon>Metazoa</taxon>
        <taxon>Ecdysozoa</taxon>
        <taxon>Arthropoda</taxon>
        <taxon>Chelicerata</taxon>
        <taxon>Arachnida</taxon>
        <taxon>Acari</taxon>
        <taxon>Parasitiformes</taxon>
        <taxon>Ixodida</taxon>
        <taxon>Ixodoidea</taxon>
        <taxon>Ixodidae</taxon>
        <taxon>Ixodinae</taxon>
        <taxon>Ixodes</taxon>
    </lineage>
</organism>
<dbReference type="InterPro" id="IPR038602">
    <property type="entry name" value="Mite_allergen_7_sf"/>
</dbReference>
<dbReference type="AlphaFoldDB" id="A0A090X9K8"/>
<feature type="chain" id="PRO_5001869009" evidence="1">
    <location>
        <begin position="22"/>
        <end position="217"/>
    </location>
</feature>
<dbReference type="EMBL" id="GBIH01001274">
    <property type="protein sequence ID" value="JAC93436.1"/>
    <property type="molecule type" value="mRNA"/>
</dbReference>
<protein>
    <submittedName>
        <fullName evidence="2">Putative secreted protein</fullName>
    </submittedName>
</protein>
<name>A0A090X9K8_IXORI</name>
<evidence type="ECO:0000256" key="1">
    <source>
        <dbReference type="SAM" id="SignalP"/>
    </source>
</evidence>
<keyword evidence="1" id="KW-0732">Signal</keyword>
<dbReference type="Gene3D" id="3.15.10.50">
    <property type="match status" value="1"/>
</dbReference>
<accession>A0A090X9K8</accession>
<reference evidence="2" key="1">
    <citation type="journal article" date="2015" name="PLoS Negl. Trop. Dis.">
        <title>Deep Sequencing Analysis of the Ixodes ricinus Haemocytome.</title>
        <authorList>
            <person name="Kotsyfakis M."/>
            <person name="Kopacek P."/>
            <person name="Franta Z."/>
            <person name="Pedra J.H."/>
            <person name="Ribeiro J.M."/>
        </authorList>
    </citation>
    <scope>NUCLEOTIDE SEQUENCE</scope>
</reference>
<feature type="signal peptide" evidence="1">
    <location>
        <begin position="1"/>
        <end position="21"/>
    </location>
</feature>
<evidence type="ECO:0000313" key="2">
    <source>
        <dbReference type="EMBL" id="JAC93436.1"/>
    </source>
</evidence>
<sequence length="217" mass="24188">MGPTKLLLIFAFHYGAGDSSGVDMNDQQPQQFFDRLLQTIVTQYKLDPMEREFDYTVKAGLGTTVVDLYKATLLGLNTVHRMSENYIWANNSGTCLKIDMAVQNVTITILANVTVDTILFFKGTATIKLEAKINFIEAQVDIKENNVKLEVGSLDILGVEAVDVKASHIGGDNWVFTTAQGTLTSYVTSFFRDDMKNKLRAALETKLEELSQYLLVD</sequence>